<evidence type="ECO:0000313" key="5">
    <source>
        <dbReference type="Proteomes" id="UP001642409"/>
    </source>
</evidence>
<evidence type="ECO:0000313" key="2">
    <source>
        <dbReference type="EMBL" id="CAI9936955.1"/>
    </source>
</evidence>
<proteinExistence type="predicted"/>
<accession>A0AA86U0D0</accession>
<name>A0AA86U0D0_9EUKA</name>
<protein>
    <submittedName>
        <fullName evidence="2">Uncharacterized protein</fullName>
    </submittedName>
</protein>
<keyword evidence="5" id="KW-1185">Reference proteome</keyword>
<keyword evidence="1" id="KW-0175">Coiled coil</keyword>
<evidence type="ECO:0000313" key="4">
    <source>
        <dbReference type="EMBL" id="CAL6041596.1"/>
    </source>
</evidence>
<gene>
    <name evidence="3" type="ORF">HINF_LOCUS15178</name>
    <name evidence="2" type="ORF">HINF_LOCUS24600</name>
    <name evidence="4" type="ORF">HINF_LOCUS39187</name>
</gene>
<dbReference type="AlphaFoldDB" id="A0AA86U0D0"/>
<sequence>MLILKGDLHYSTWQRDNPYIKHLKIKGSDQFIEGIAYETLYKKAPTQIEHFEFDTVNLQQANDFNIKHTCKKLTFINCNFDNISLIEFPNIQEIKVINCTGHLKLLINHKYSLILFSRNDQNIIRSNANCRIVFMHEAQDFQLQIRILQGKLKAYQCQHVQLSQQNVMG</sequence>
<organism evidence="2">
    <name type="scientific">Hexamita inflata</name>
    <dbReference type="NCBI Taxonomy" id="28002"/>
    <lineage>
        <taxon>Eukaryota</taxon>
        <taxon>Metamonada</taxon>
        <taxon>Diplomonadida</taxon>
        <taxon>Hexamitidae</taxon>
        <taxon>Hexamitinae</taxon>
        <taxon>Hexamita</taxon>
    </lineage>
</organism>
<feature type="coiled-coil region" evidence="1">
    <location>
        <begin position="138"/>
        <end position="165"/>
    </location>
</feature>
<dbReference type="EMBL" id="CATOUU010000643">
    <property type="protein sequence ID" value="CAI9936955.1"/>
    <property type="molecule type" value="Genomic_DNA"/>
</dbReference>
<dbReference type="EMBL" id="CAXDID020000151">
    <property type="protein sequence ID" value="CAL6041596.1"/>
    <property type="molecule type" value="Genomic_DNA"/>
</dbReference>
<dbReference type="EMBL" id="CAXDID020000036">
    <property type="protein sequence ID" value="CAL5997299.1"/>
    <property type="molecule type" value="Genomic_DNA"/>
</dbReference>
<evidence type="ECO:0000313" key="3">
    <source>
        <dbReference type="EMBL" id="CAL5997299.1"/>
    </source>
</evidence>
<dbReference type="Proteomes" id="UP001642409">
    <property type="component" value="Unassembled WGS sequence"/>
</dbReference>
<reference evidence="2" key="1">
    <citation type="submission" date="2023-06" db="EMBL/GenBank/DDBJ databases">
        <authorList>
            <person name="Kurt Z."/>
        </authorList>
    </citation>
    <scope>NUCLEOTIDE SEQUENCE</scope>
</reference>
<comment type="caution">
    <text evidence="2">The sequence shown here is derived from an EMBL/GenBank/DDBJ whole genome shotgun (WGS) entry which is preliminary data.</text>
</comment>
<reference evidence="3 5" key="2">
    <citation type="submission" date="2024-07" db="EMBL/GenBank/DDBJ databases">
        <authorList>
            <person name="Akdeniz Z."/>
        </authorList>
    </citation>
    <scope>NUCLEOTIDE SEQUENCE [LARGE SCALE GENOMIC DNA]</scope>
</reference>
<evidence type="ECO:0000256" key="1">
    <source>
        <dbReference type="SAM" id="Coils"/>
    </source>
</evidence>